<protein>
    <submittedName>
        <fullName evidence="1">Uncharacterized protein</fullName>
    </submittedName>
</protein>
<keyword evidence="2" id="KW-1185">Reference proteome</keyword>
<dbReference type="Proteomes" id="UP000064893">
    <property type="component" value="Chromosome"/>
</dbReference>
<name>A0A0S2HUP2_9BACT</name>
<dbReference type="RefSeq" id="WP_057951331.1">
    <property type="nucleotide sequence ID" value="NZ_CP013118.1"/>
</dbReference>
<organism evidence="1 2">
    <name type="scientific">Salinivirga cyanobacteriivorans</name>
    <dbReference type="NCBI Taxonomy" id="1307839"/>
    <lineage>
        <taxon>Bacteria</taxon>
        <taxon>Pseudomonadati</taxon>
        <taxon>Bacteroidota</taxon>
        <taxon>Bacteroidia</taxon>
        <taxon>Bacteroidales</taxon>
        <taxon>Salinivirgaceae</taxon>
        <taxon>Salinivirga</taxon>
    </lineage>
</organism>
<dbReference type="KEGG" id="blq:L21SP5_00008"/>
<dbReference type="STRING" id="1307839.L21SP5_00008"/>
<dbReference type="AlphaFoldDB" id="A0A0S2HUP2"/>
<gene>
    <name evidence="1" type="ORF">L21SP5_00008</name>
</gene>
<reference evidence="1 2" key="1">
    <citation type="submission" date="2015-11" db="EMBL/GenBank/DDBJ databases">
        <title>Description and complete genome sequence of a novel strain predominating in hypersaline microbial mats and representing a new family of the Bacteriodetes phylum.</title>
        <authorList>
            <person name="Spring S."/>
            <person name="Bunk B."/>
            <person name="Sproer C."/>
            <person name="Klenk H.-P."/>
        </authorList>
    </citation>
    <scope>NUCLEOTIDE SEQUENCE [LARGE SCALE GENOMIC DNA]</scope>
    <source>
        <strain evidence="1 2">L21-Spi-D4</strain>
    </source>
</reference>
<proteinExistence type="predicted"/>
<dbReference type="EMBL" id="CP013118">
    <property type="protein sequence ID" value="ALO13690.1"/>
    <property type="molecule type" value="Genomic_DNA"/>
</dbReference>
<sequence>MTKTDLHKSNIPENMDFDELLQQSINQKQKNTLPDDKFELLWNRAKSRQSNIRRHYCPIKARN</sequence>
<evidence type="ECO:0000313" key="2">
    <source>
        <dbReference type="Proteomes" id="UP000064893"/>
    </source>
</evidence>
<accession>A0A0S2HUP2</accession>
<evidence type="ECO:0000313" key="1">
    <source>
        <dbReference type="EMBL" id="ALO13690.1"/>
    </source>
</evidence>